<accession>A0A5E4PPZ1</accession>
<protein>
    <submittedName>
        <fullName evidence="2">Uncharacterized protein</fullName>
    </submittedName>
</protein>
<proteinExistence type="predicted"/>
<evidence type="ECO:0000313" key="2">
    <source>
        <dbReference type="EMBL" id="VVC88076.1"/>
    </source>
</evidence>
<evidence type="ECO:0000256" key="1">
    <source>
        <dbReference type="SAM" id="MobiDB-lite"/>
    </source>
</evidence>
<gene>
    <name evidence="2" type="ORF">LSINAPIS_LOCUS1532</name>
</gene>
<keyword evidence="3" id="KW-1185">Reference proteome</keyword>
<evidence type="ECO:0000313" key="3">
    <source>
        <dbReference type="Proteomes" id="UP000324832"/>
    </source>
</evidence>
<dbReference type="EMBL" id="FZQP02000227">
    <property type="protein sequence ID" value="VVC88076.1"/>
    <property type="molecule type" value="Genomic_DNA"/>
</dbReference>
<name>A0A5E4PPZ1_9NEOP</name>
<dbReference type="AlphaFoldDB" id="A0A5E4PPZ1"/>
<feature type="region of interest" description="Disordered" evidence="1">
    <location>
        <begin position="165"/>
        <end position="226"/>
    </location>
</feature>
<sequence>MTAVRELNMCVCSSRVGSILEAQFMIGWGEQFDGYFQEVEERAQAGDEHGGAGCNTWSSAWEDDEGEAGDCWAQFGALDCAPVDPYAPLPPPRDYATPLASDEGGNEDSSYPHPTKTAVDRRAHDEEDAAAECPLAEQLAADNMEALRAALDACVIADVTPAGASSIRADPEMPEEKPSDPRAPESVSSAVNEPKIPDDNGNITESQVEAASCSAESDTSSPEAER</sequence>
<dbReference type="Proteomes" id="UP000324832">
    <property type="component" value="Unassembled WGS sequence"/>
</dbReference>
<feature type="compositionally biased region" description="Basic and acidic residues" evidence="1">
    <location>
        <begin position="169"/>
        <end position="183"/>
    </location>
</feature>
<feature type="region of interest" description="Disordered" evidence="1">
    <location>
        <begin position="86"/>
        <end position="129"/>
    </location>
</feature>
<feature type="compositionally biased region" description="Polar residues" evidence="1">
    <location>
        <begin position="201"/>
        <end position="226"/>
    </location>
</feature>
<reference evidence="2 3" key="1">
    <citation type="submission" date="2017-07" db="EMBL/GenBank/DDBJ databases">
        <authorList>
            <person name="Talla V."/>
            <person name="Backstrom N."/>
        </authorList>
    </citation>
    <scope>NUCLEOTIDE SEQUENCE [LARGE SCALE GENOMIC DNA]</scope>
</reference>
<organism evidence="2 3">
    <name type="scientific">Leptidea sinapis</name>
    <dbReference type="NCBI Taxonomy" id="189913"/>
    <lineage>
        <taxon>Eukaryota</taxon>
        <taxon>Metazoa</taxon>
        <taxon>Ecdysozoa</taxon>
        <taxon>Arthropoda</taxon>
        <taxon>Hexapoda</taxon>
        <taxon>Insecta</taxon>
        <taxon>Pterygota</taxon>
        <taxon>Neoptera</taxon>
        <taxon>Endopterygota</taxon>
        <taxon>Lepidoptera</taxon>
        <taxon>Glossata</taxon>
        <taxon>Ditrysia</taxon>
        <taxon>Papilionoidea</taxon>
        <taxon>Pieridae</taxon>
        <taxon>Dismorphiinae</taxon>
        <taxon>Leptidea</taxon>
    </lineage>
</organism>